<dbReference type="InterPro" id="IPR029063">
    <property type="entry name" value="SAM-dependent_MTases_sf"/>
</dbReference>
<feature type="domain" description="Methyltransferase type 11" evidence="4">
    <location>
        <begin position="39"/>
        <end position="130"/>
    </location>
</feature>
<dbReference type="EMBL" id="BAABJO010000002">
    <property type="protein sequence ID" value="GAA5111809.1"/>
    <property type="molecule type" value="Genomic_DNA"/>
</dbReference>
<accession>A0ABP9NAC2</accession>
<evidence type="ECO:0000259" key="4">
    <source>
        <dbReference type="Pfam" id="PF08241"/>
    </source>
</evidence>
<evidence type="ECO:0000313" key="6">
    <source>
        <dbReference type="Proteomes" id="UP001500804"/>
    </source>
</evidence>
<keyword evidence="2 5" id="KW-0489">Methyltransferase</keyword>
<dbReference type="PANTHER" id="PTHR44942:SF4">
    <property type="entry name" value="METHYLTRANSFERASE TYPE 11 DOMAIN-CONTAINING PROTEIN"/>
    <property type="match status" value="1"/>
</dbReference>
<evidence type="ECO:0000256" key="2">
    <source>
        <dbReference type="ARBA" id="ARBA00022603"/>
    </source>
</evidence>
<proteinExistence type="inferred from homology"/>
<name>A0ABP9NAC2_9PSEU</name>
<comment type="caution">
    <text evidence="5">The sequence shown here is derived from an EMBL/GenBank/DDBJ whole genome shotgun (WGS) entry which is preliminary data.</text>
</comment>
<evidence type="ECO:0000313" key="5">
    <source>
        <dbReference type="EMBL" id="GAA5111809.1"/>
    </source>
</evidence>
<dbReference type="InterPro" id="IPR051052">
    <property type="entry name" value="Diverse_substrate_MTase"/>
</dbReference>
<dbReference type="GO" id="GO:0008168">
    <property type="term" value="F:methyltransferase activity"/>
    <property type="evidence" value="ECO:0007669"/>
    <property type="project" value="UniProtKB-KW"/>
</dbReference>
<evidence type="ECO:0000256" key="1">
    <source>
        <dbReference type="ARBA" id="ARBA00008361"/>
    </source>
</evidence>
<keyword evidence="6" id="KW-1185">Reference proteome</keyword>
<keyword evidence="3" id="KW-0808">Transferase</keyword>
<protein>
    <submittedName>
        <fullName evidence="5">Class I SAM-dependent methyltransferase</fullName>
    </submittedName>
</protein>
<dbReference type="SUPFAM" id="SSF53335">
    <property type="entry name" value="S-adenosyl-L-methionine-dependent methyltransferases"/>
    <property type="match status" value="1"/>
</dbReference>
<dbReference type="Pfam" id="PF08241">
    <property type="entry name" value="Methyltransf_11"/>
    <property type="match status" value="1"/>
</dbReference>
<dbReference type="InterPro" id="IPR013216">
    <property type="entry name" value="Methyltransf_11"/>
</dbReference>
<reference evidence="6" key="1">
    <citation type="journal article" date="2019" name="Int. J. Syst. Evol. Microbiol.">
        <title>The Global Catalogue of Microorganisms (GCM) 10K type strain sequencing project: providing services to taxonomists for standard genome sequencing and annotation.</title>
        <authorList>
            <consortium name="The Broad Institute Genomics Platform"/>
            <consortium name="The Broad Institute Genome Sequencing Center for Infectious Disease"/>
            <person name="Wu L."/>
            <person name="Ma J."/>
        </authorList>
    </citation>
    <scope>NUCLEOTIDE SEQUENCE [LARGE SCALE GENOMIC DNA]</scope>
    <source>
        <strain evidence="6">JCM 18302</strain>
    </source>
</reference>
<sequence>MSGAWEAAVVPATETRWNHNIHYHPFVLAAVPPGSRAALDVGCGEGLLTKELSAVVPSVIGIDRDRPVLERAKSHARGPGIEYLQANILTHPFEPESFDVVASIAALHHMDTAAGLERMRDLLRPGGVLAVVGLPRSRWPHDLPYAVAGVVAHRWLRWRRGGESEMSAPTVWPPPDTFAQVRATAERLLPGVRMRRHVLFRYSLLWTKPATAGRG</sequence>
<dbReference type="Gene3D" id="3.40.50.150">
    <property type="entry name" value="Vaccinia Virus protein VP39"/>
    <property type="match status" value="1"/>
</dbReference>
<dbReference type="CDD" id="cd02440">
    <property type="entry name" value="AdoMet_MTases"/>
    <property type="match status" value="1"/>
</dbReference>
<comment type="similarity">
    <text evidence="1">Belongs to the methyltransferase superfamily.</text>
</comment>
<dbReference type="GO" id="GO:0032259">
    <property type="term" value="P:methylation"/>
    <property type="evidence" value="ECO:0007669"/>
    <property type="project" value="UniProtKB-KW"/>
</dbReference>
<dbReference type="PANTHER" id="PTHR44942">
    <property type="entry name" value="METHYLTRANSF_11 DOMAIN-CONTAINING PROTEIN"/>
    <property type="match status" value="1"/>
</dbReference>
<evidence type="ECO:0000256" key="3">
    <source>
        <dbReference type="ARBA" id="ARBA00022679"/>
    </source>
</evidence>
<gene>
    <name evidence="5" type="ORF">GCM10023320_05230</name>
</gene>
<organism evidence="5 6">
    <name type="scientific">Pseudonocardia adelaidensis</name>
    <dbReference type="NCBI Taxonomy" id="648754"/>
    <lineage>
        <taxon>Bacteria</taxon>
        <taxon>Bacillati</taxon>
        <taxon>Actinomycetota</taxon>
        <taxon>Actinomycetes</taxon>
        <taxon>Pseudonocardiales</taxon>
        <taxon>Pseudonocardiaceae</taxon>
        <taxon>Pseudonocardia</taxon>
    </lineage>
</organism>
<dbReference type="Proteomes" id="UP001500804">
    <property type="component" value="Unassembled WGS sequence"/>
</dbReference>